<dbReference type="PANTHER" id="PTHR37981">
    <property type="entry name" value="LIPASE 2"/>
    <property type="match status" value="1"/>
</dbReference>
<evidence type="ECO:0000313" key="3">
    <source>
        <dbReference type="Proteomes" id="UP000717696"/>
    </source>
</evidence>
<dbReference type="AlphaFoldDB" id="A0A9P9E0Y2"/>
<organism evidence="2 3">
    <name type="scientific">Dactylonectria estremocensis</name>
    <dbReference type="NCBI Taxonomy" id="1079267"/>
    <lineage>
        <taxon>Eukaryota</taxon>
        <taxon>Fungi</taxon>
        <taxon>Dikarya</taxon>
        <taxon>Ascomycota</taxon>
        <taxon>Pezizomycotina</taxon>
        <taxon>Sordariomycetes</taxon>
        <taxon>Hypocreomycetidae</taxon>
        <taxon>Hypocreales</taxon>
        <taxon>Nectriaceae</taxon>
        <taxon>Dactylonectria</taxon>
    </lineage>
</organism>
<feature type="signal peptide" evidence="1">
    <location>
        <begin position="1"/>
        <end position="16"/>
    </location>
</feature>
<dbReference type="OrthoDB" id="5005056at2759"/>
<dbReference type="InterPro" id="IPR036514">
    <property type="entry name" value="SGNH_hydro_sf"/>
</dbReference>
<dbReference type="SUPFAM" id="SSF52266">
    <property type="entry name" value="SGNH hydrolase"/>
    <property type="match status" value="1"/>
</dbReference>
<evidence type="ECO:0000313" key="2">
    <source>
        <dbReference type="EMBL" id="KAH7128006.1"/>
    </source>
</evidence>
<dbReference type="Proteomes" id="UP000717696">
    <property type="component" value="Unassembled WGS sequence"/>
</dbReference>
<keyword evidence="1" id="KW-0732">Signal</keyword>
<protein>
    <submittedName>
        <fullName evidence="2">SGNH hydrolase-type esterase domain-containing protein</fullName>
    </submittedName>
</protein>
<sequence length="541" mass="58666">MWRQICIASLLGQAMAIPAHWAGSEEMRGLAATRVARLLPRQTDVVEENLFDASDFSWINKIAAIGDSYSAGIGAGDRLGGISDALDPTSDWACSRYTGSYPYLVSNDERLGDAANRNFQFKSCSGAVSKDVLEQQIPALDADQQVILLSIGGNDVELVNILNQCIFQWAVVNQEQVAVAKLAALDKNYDWTRDFDWDKLGRGCAGQLDLTQALIDSEGFSSNLDAVLAAAKGKLAQDGIIYTTGYGKFFGEDLSPECDSVSWSTWIYKAWNMFQPQAMLTADNRRRMNELVDAVNAKLVITILQHIADPNLRTRLMFYELNTWDPLGNTPWKRTNDDPLNGTFSGAVDIFAEITLLVDPDAQLTHKDNVDDDNTAVEILNDAEMKVTAAESDNVQVPNLLPDGYGRVFHPQMLLHEIIANRVLHEMASDNQQRNGGPEIPEVLSMTVCDYTAPFPTLPPATTAAPGTVIPIETPDGSSCESTATKEICTVPGNPCATSVGLLTCFKDLDLLGIVAVLRELGCNSSAPASRADTGPAGAVI</sequence>
<comment type="caution">
    <text evidence="2">The sequence shown here is derived from an EMBL/GenBank/DDBJ whole genome shotgun (WGS) entry which is preliminary data.</text>
</comment>
<accession>A0A9P9E0Y2</accession>
<name>A0A9P9E0Y2_9HYPO</name>
<keyword evidence="3" id="KW-1185">Reference proteome</keyword>
<dbReference type="GO" id="GO:0006629">
    <property type="term" value="P:lipid metabolic process"/>
    <property type="evidence" value="ECO:0007669"/>
    <property type="project" value="TreeGrafter"/>
</dbReference>
<keyword evidence="2" id="KW-0378">Hydrolase</keyword>
<dbReference type="Gene3D" id="3.40.50.1110">
    <property type="entry name" value="SGNH hydrolase"/>
    <property type="match status" value="1"/>
</dbReference>
<dbReference type="EMBL" id="JAGMUU010000022">
    <property type="protein sequence ID" value="KAH7128006.1"/>
    <property type="molecule type" value="Genomic_DNA"/>
</dbReference>
<dbReference type="GO" id="GO:0016788">
    <property type="term" value="F:hydrolase activity, acting on ester bonds"/>
    <property type="evidence" value="ECO:0007669"/>
    <property type="project" value="InterPro"/>
</dbReference>
<dbReference type="InterPro" id="IPR037460">
    <property type="entry name" value="SEST-like"/>
</dbReference>
<dbReference type="CDD" id="cd01823">
    <property type="entry name" value="SEST_like"/>
    <property type="match status" value="1"/>
</dbReference>
<proteinExistence type="predicted"/>
<evidence type="ECO:0000256" key="1">
    <source>
        <dbReference type="SAM" id="SignalP"/>
    </source>
</evidence>
<reference evidence="2" key="1">
    <citation type="journal article" date="2021" name="Nat. Commun.">
        <title>Genetic determinants of endophytism in the Arabidopsis root mycobiome.</title>
        <authorList>
            <person name="Mesny F."/>
            <person name="Miyauchi S."/>
            <person name="Thiergart T."/>
            <person name="Pickel B."/>
            <person name="Atanasova L."/>
            <person name="Karlsson M."/>
            <person name="Huettel B."/>
            <person name="Barry K.W."/>
            <person name="Haridas S."/>
            <person name="Chen C."/>
            <person name="Bauer D."/>
            <person name="Andreopoulos W."/>
            <person name="Pangilinan J."/>
            <person name="LaButti K."/>
            <person name="Riley R."/>
            <person name="Lipzen A."/>
            <person name="Clum A."/>
            <person name="Drula E."/>
            <person name="Henrissat B."/>
            <person name="Kohler A."/>
            <person name="Grigoriev I.V."/>
            <person name="Martin F.M."/>
            <person name="Hacquard S."/>
        </authorList>
    </citation>
    <scope>NUCLEOTIDE SEQUENCE</scope>
    <source>
        <strain evidence="2">MPI-CAGE-AT-0021</strain>
    </source>
</reference>
<gene>
    <name evidence="2" type="ORF">B0J13DRAFT_453773</name>
</gene>
<dbReference type="PANTHER" id="PTHR37981:SF1">
    <property type="entry name" value="SGNH HYDROLASE-TYPE ESTERASE DOMAIN-CONTAINING PROTEIN"/>
    <property type="match status" value="1"/>
</dbReference>
<feature type="chain" id="PRO_5040428623" evidence="1">
    <location>
        <begin position="17"/>
        <end position="541"/>
    </location>
</feature>